<evidence type="ECO:0000313" key="3">
    <source>
        <dbReference type="Proteomes" id="UP000585474"/>
    </source>
</evidence>
<reference evidence="2 3" key="1">
    <citation type="submission" date="2019-07" db="EMBL/GenBank/DDBJ databases">
        <title>De Novo Assembly of kiwifruit Actinidia rufa.</title>
        <authorList>
            <person name="Sugita-Konishi S."/>
            <person name="Sato K."/>
            <person name="Mori E."/>
            <person name="Abe Y."/>
            <person name="Kisaki G."/>
            <person name="Hamano K."/>
            <person name="Suezawa K."/>
            <person name="Otani M."/>
            <person name="Fukuda T."/>
            <person name="Manabe T."/>
            <person name="Gomi K."/>
            <person name="Tabuchi M."/>
            <person name="Akimitsu K."/>
            <person name="Kataoka I."/>
        </authorList>
    </citation>
    <scope>NUCLEOTIDE SEQUENCE [LARGE SCALE GENOMIC DNA]</scope>
    <source>
        <strain evidence="3">cv. Fuchu</strain>
    </source>
</reference>
<feature type="region of interest" description="Disordered" evidence="1">
    <location>
        <begin position="217"/>
        <end position="259"/>
    </location>
</feature>
<dbReference type="EMBL" id="BJWL01000028">
    <property type="protein sequence ID" value="GFZ19848.1"/>
    <property type="molecule type" value="Genomic_DNA"/>
</dbReference>
<feature type="region of interest" description="Disordered" evidence="1">
    <location>
        <begin position="41"/>
        <end position="65"/>
    </location>
</feature>
<evidence type="ECO:0000313" key="2">
    <source>
        <dbReference type="EMBL" id="GFZ19848.1"/>
    </source>
</evidence>
<comment type="caution">
    <text evidence="2">The sequence shown here is derived from an EMBL/GenBank/DDBJ whole genome shotgun (WGS) entry which is preliminary data.</text>
</comment>
<evidence type="ECO:0000256" key="1">
    <source>
        <dbReference type="SAM" id="MobiDB-lite"/>
    </source>
</evidence>
<name>A0A7J0HA05_9ERIC</name>
<proteinExistence type="predicted"/>
<sequence length="366" mass="40304">MMADEKVGKKATHSKRAANLVQWLENVFTAAGGGCRKGHELNEKKGSVGRKASLGSIGRGGGESKKMEANVIGSKACIRRRAEDRISCVFEFQTVVGGRHLALEGRATCGKLGLLKHRPRTSALSTLEEPRRLEHGLSCAKSLEDFGLEARVRGSSRHDHGRPTLSSCNSSIAVRNVHDLPVLLQPEQNRRASLRARAQRWKTYSGLLLDKSEERVQEERNYRKGKTTNMGGAKVGRPKGELEGRAEGEKEEQGKEGTKSLQIRGDCLDSLRGLPVYRVVKPPKSIYIAQLNVPMAFTKVGLGTSWDFHPIRGATLTCNAASYLPREALEAAQVVGWSSLRMQCAFACETIWCFWFMPQSGVGYEI</sequence>
<feature type="compositionally biased region" description="Basic and acidic residues" evidence="1">
    <location>
        <begin position="238"/>
        <end position="258"/>
    </location>
</feature>
<dbReference type="Proteomes" id="UP000585474">
    <property type="component" value="Unassembled WGS sequence"/>
</dbReference>
<organism evidence="2 3">
    <name type="scientific">Actinidia rufa</name>
    <dbReference type="NCBI Taxonomy" id="165716"/>
    <lineage>
        <taxon>Eukaryota</taxon>
        <taxon>Viridiplantae</taxon>
        <taxon>Streptophyta</taxon>
        <taxon>Embryophyta</taxon>
        <taxon>Tracheophyta</taxon>
        <taxon>Spermatophyta</taxon>
        <taxon>Magnoliopsida</taxon>
        <taxon>eudicotyledons</taxon>
        <taxon>Gunneridae</taxon>
        <taxon>Pentapetalae</taxon>
        <taxon>asterids</taxon>
        <taxon>Ericales</taxon>
        <taxon>Actinidiaceae</taxon>
        <taxon>Actinidia</taxon>
    </lineage>
</organism>
<protein>
    <submittedName>
        <fullName evidence="2">Uncharacterized protein</fullName>
    </submittedName>
</protein>
<dbReference type="AlphaFoldDB" id="A0A7J0HA05"/>
<keyword evidence="3" id="KW-1185">Reference proteome</keyword>
<accession>A0A7J0HA05</accession>
<gene>
    <name evidence="2" type="ORF">Acr_28g0005530</name>
</gene>